<sequence>MERNPRIKILPSASLHGLTILPLMPRSVGKSHHLESLPDYPWHLLIIPGYS</sequence>
<name>A0A8S9SGC8_BRACR</name>
<gene>
    <name evidence="1" type="ORF">F2Q69_00035107</name>
</gene>
<dbReference type="Proteomes" id="UP000712600">
    <property type="component" value="Unassembled WGS sequence"/>
</dbReference>
<dbReference type="EMBL" id="QGKX02000004">
    <property type="protein sequence ID" value="KAF3600531.1"/>
    <property type="molecule type" value="Genomic_DNA"/>
</dbReference>
<reference evidence="1" key="1">
    <citation type="submission" date="2019-12" db="EMBL/GenBank/DDBJ databases">
        <title>Genome sequencing and annotation of Brassica cretica.</title>
        <authorList>
            <person name="Studholme D.J."/>
            <person name="Sarris P."/>
        </authorList>
    </citation>
    <scope>NUCLEOTIDE SEQUENCE</scope>
    <source>
        <strain evidence="1">PFS-109/04</strain>
        <tissue evidence="1">Leaf</tissue>
    </source>
</reference>
<evidence type="ECO:0000313" key="2">
    <source>
        <dbReference type="Proteomes" id="UP000712600"/>
    </source>
</evidence>
<comment type="caution">
    <text evidence="1">The sequence shown here is derived from an EMBL/GenBank/DDBJ whole genome shotgun (WGS) entry which is preliminary data.</text>
</comment>
<organism evidence="1 2">
    <name type="scientific">Brassica cretica</name>
    <name type="common">Mustard</name>
    <dbReference type="NCBI Taxonomy" id="69181"/>
    <lineage>
        <taxon>Eukaryota</taxon>
        <taxon>Viridiplantae</taxon>
        <taxon>Streptophyta</taxon>
        <taxon>Embryophyta</taxon>
        <taxon>Tracheophyta</taxon>
        <taxon>Spermatophyta</taxon>
        <taxon>Magnoliopsida</taxon>
        <taxon>eudicotyledons</taxon>
        <taxon>Gunneridae</taxon>
        <taxon>Pentapetalae</taxon>
        <taxon>rosids</taxon>
        <taxon>malvids</taxon>
        <taxon>Brassicales</taxon>
        <taxon>Brassicaceae</taxon>
        <taxon>Brassiceae</taxon>
        <taxon>Brassica</taxon>
    </lineage>
</organism>
<protein>
    <submittedName>
        <fullName evidence="1">Uncharacterized protein</fullName>
    </submittedName>
</protein>
<dbReference type="AlphaFoldDB" id="A0A8S9SGC8"/>
<proteinExistence type="predicted"/>
<evidence type="ECO:0000313" key="1">
    <source>
        <dbReference type="EMBL" id="KAF3600531.1"/>
    </source>
</evidence>
<accession>A0A8S9SGC8</accession>